<dbReference type="Proteomes" id="UP000814140">
    <property type="component" value="Unassembled WGS sequence"/>
</dbReference>
<organism evidence="1 2">
    <name type="scientific">Artomyces pyxidatus</name>
    <dbReference type="NCBI Taxonomy" id="48021"/>
    <lineage>
        <taxon>Eukaryota</taxon>
        <taxon>Fungi</taxon>
        <taxon>Dikarya</taxon>
        <taxon>Basidiomycota</taxon>
        <taxon>Agaricomycotina</taxon>
        <taxon>Agaricomycetes</taxon>
        <taxon>Russulales</taxon>
        <taxon>Auriscalpiaceae</taxon>
        <taxon>Artomyces</taxon>
    </lineage>
</organism>
<proteinExistence type="predicted"/>
<evidence type="ECO:0000313" key="2">
    <source>
        <dbReference type="Proteomes" id="UP000814140"/>
    </source>
</evidence>
<reference evidence="1" key="1">
    <citation type="submission" date="2021-03" db="EMBL/GenBank/DDBJ databases">
        <authorList>
            <consortium name="DOE Joint Genome Institute"/>
            <person name="Ahrendt S."/>
            <person name="Looney B.P."/>
            <person name="Miyauchi S."/>
            <person name="Morin E."/>
            <person name="Drula E."/>
            <person name="Courty P.E."/>
            <person name="Chicoki N."/>
            <person name="Fauchery L."/>
            <person name="Kohler A."/>
            <person name="Kuo A."/>
            <person name="Labutti K."/>
            <person name="Pangilinan J."/>
            <person name="Lipzen A."/>
            <person name="Riley R."/>
            <person name="Andreopoulos W."/>
            <person name="He G."/>
            <person name="Johnson J."/>
            <person name="Barry K.W."/>
            <person name="Grigoriev I.V."/>
            <person name="Nagy L."/>
            <person name="Hibbett D."/>
            <person name="Henrissat B."/>
            <person name="Matheny P.B."/>
            <person name="Labbe J."/>
            <person name="Martin F."/>
        </authorList>
    </citation>
    <scope>NUCLEOTIDE SEQUENCE</scope>
    <source>
        <strain evidence="1">HHB10654</strain>
    </source>
</reference>
<gene>
    <name evidence="1" type="ORF">BV25DRAFT_1840660</name>
</gene>
<keyword evidence="2" id="KW-1185">Reference proteome</keyword>
<dbReference type="EMBL" id="MU277230">
    <property type="protein sequence ID" value="KAI0059009.1"/>
    <property type="molecule type" value="Genomic_DNA"/>
</dbReference>
<comment type="caution">
    <text evidence="1">The sequence shown here is derived from an EMBL/GenBank/DDBJ whole genome shotgun (WGS) entry which is preliminary data.</text>
</comment>
<evidence type="ECO:0000313" key="1">
    <source>
        <dbReference type="EMBL" id="KAI0059009.1"/>
    </source>
</evidence>
<sequence>MQSIGGILNEDTSSNLQVCCQREHRATVKPGKFASPVWRTVAAGPRNLDKGFRKDIYLVMVIATVTCSTTTYSTSMMQNMGIVAMAARLAGARRASHGRLRPPYPALQSFDRTGRLSDGSAHEVVAKRLAVCQSAGFGALGCEAKHAEGGPDSEAPESGEAEAMRKSAGEGWFGRRSSIGGAERRAARVRPILPEAALRAATNEDSQPTTQTLWRVCPTRPVREVGSKRGGWCGRVEAPPPRALCGASGSISSSSSAGQSPQLRRCGACARRAPSEKWGFGRSGGWLRPHRRLAARHSPVRAELLKQDFCAPPRGGFEVRQLRRRALESCPLLSFGGGQLGISARWSKGPALRCSGKVGSCSWKSALRLADRIDGRRGDAGLKRALSVRHKEI</sequence>
<accession>A0ACB8SRM0</accession>
<reference evidence="1" key="2">
    <citation type="journal article" date="2022" name="New Phytol.">
        <title>Evolutionary transition to the ectomycorrhizal habit in the genomes of a hyperdiverse lineage of mushroom-forming fungi.</title>
        <authorList>
            <person name="Looney B."/>
            <person name="Miyauchi S."/>
            <person name="Morin E."/>
            <person name="Drula E."/>
            <person name="Courty P.E."/>
            <person name="Kohler A."/>
            <person name="Kuo A."/>
            <person name="LaButti K."/>
            <person name="Pangilinan J."/>
            <person name="Lipzen A."/>
            <person name="Riley R."/>
            <person name="Andreopoulos W."/>
            <person name="He G."/>
            <person name="Johnson J."/>
            <person name="Nolan M."/>
            <person name="Tritt A."/>
            <person name="Barry K.W."/>
            <person name="Grigoriev I.V."/>
            <person name="Nagy L.G."/>
            <person name="Hibbett D."/>
            <person name="Henrissat B."/>
            <person name="Matheny P.B."/>
            <person name="Labbe J."/>
            <person name="Martin F.M."/>
        </authorList>
    </citation>
    <scope>NUCLEOTIDE SEQUENCE</scope>
    <source>
        <strain evidence="1">HHB10654</strain>
    </source>
</reference>
<protein>
    <submittedName>
        <fullName evidence="1">Uncharacterized protein</fullName>
    </submittedName>
</protein>
<name>A0ACB8SRM0_9AGAM</name>